<feature type="region of interest" description="Disordered" evidence="1">
    <location>
        <begin position="1"/>
        <end position="29"/>
    </location>
</feature>
<dbReference type="RefSeq" id="XP_033581432.1">
    <property type="nucleotide sequence ID" value="XM_033725131.1"/>
</dbReference>
<protein>
    <submittedName>
        <fullName evidence="2 4">Uncharacterized protein</fullName>
    </submittedName>
</protein>
<name>A0A6A6Z0Z9_9PEZI</name>
<evidence type="ECO:0000256" key="1">
    <source>
        <dbReference type="SAM" id="MobiDB-lite"/>
    </source>
</evidence>
<dbReference type="EMBL" id="MU003695">
    <property type="protein sequence ID" value="KAF2814468.1"/>
    <property type="molecule type" value="Genomic_DNA"/>
</dbReference>
<reference evidence="2 4" key="1">
    <citation type="journal article" date="2020" name="Stud. Mycol.">
        <title>101 Dothideomycetes genomes: a test case for predicting lifestyles and emergence of pathogens.</title>
        <authorList>
            <person name="Haridas S."/>
            <person name="Albert R."/>
            <person name="Binder M."/>
            <person name="Bloem J."/>
            <person name="Labutti K."/>
            <person name="Salamov A."/>
            <person name="Andreopoulos B."/>
            <person name="Baker S."/>
            <person name="Barry K."/>
            <person name="Bills G."/>
            <person name="Bluhm B."/>
            <person name="Cannon C."/>
            <person name="Castanera R."/>
            <person name="Culley D."/>
            <person name="Daum C."/>
            <person name="Ezra D."/>
            <person name="Gonzalez J."/>
            <person name="Henrissat B."/>
            <person name="Kuo A."/>
            <person name="Liang C."/>
            <person name="Lipzen A."/>
            <person name="Lutzoni F."/>
            <person name="Magnuson J."/>
            <person name="Mondo S."/>
            <person name="Nolan M."/>
            <person name="Ohm R."/>
            <person name="Pangilinan J."/>
            <person name="Park H.-J."/>
            <person name="Ramirez L."/>
            <person name="Alfaro M."/>
            <person name="Sun H."/>
            <person name="Tritt A."/>
            <person name="Yoshinaga Y."/>
            <person name="Zwiers L.-H."/>
            <person name="Turgeon B."/>
            <person name="Goodwin S."/>
            <person name="Spatafora J."/>
            <person name="Crous P."/>
            <person name="Grigoriev I."/>
        </authorList>
    </citation>
    <scope>NUCLEOTIDE SEQUENCE</scope>
    <source>
        <strain evidence="2 4">CBS 304.34</strain>
    </source>
</reference>
<keyword evidence="3" id="KW-1185">Reference proteome</keyword>
<dbReference type="Proteomes" id="UP000504636">
    <property type="component" value="Unplaced"/>
</dbReference>
<sequence length="212" mass="22471">MNKEQSTLRRTAAARVTGRKRGTQGCGVQSNASPEPFCAALSAGGAVSSRCVAPLSPRRGVAGPERLAGVGVGQCMQLVGFVGASAARSASSPSRVSLNECQSNRPQAASAPPDKQPTRHLKRLSTSERAWRAWRCEERSLMATKNATLQLIGLGWKDQPGVGVCLCTFSVGLLLSARCPSAARWPLPVRLALMMAACMLLGRPLGEVWWMA</sequence>
<reference evidence="4" key="2">
    <citation type="submission" date="2020-04" db="EMBL/GenBank/DDBJ databases">
        <authorList>
            <consortium name="NCBI Genome Project"/>
        </authorList>
    </citation>
    <scope>NUCLEOTIDE SEQUENCE</scope>
    <source>
        <strain evidence="4">CBS 304.34</strain>
    </source>
</reference>
<dbReference type="AlphaFoldDB" id="A0A6A6Z0Z9"/>
<accession>A0A6A6Z0Z9</accession>
<evidence type="ECO:0000313" key="3">
    <source>
        <dbReference type="Proteomes" id="UP000504636"/>
    </source>
</evidence>
<evidence type="ECO:0000313" key="4">
    <source>
        <dbReference type="RefSeq" id="XP_033581432.1"/>
    </source>
</evidence>
<gene>
    <name evidence="2 4" type="ORF">BDZ99DRAFT_517055</name>
</gene>
<dbReference type="GeneID" id="54466024"/>
<proteinExistence type="predicted"/>
<evidence type="ECO:0000313" key="2">
    <source>
        <dbReference type="EMBL" id="KAF2814468.1"/>
    </source>
</evidence>
<organism evidence="2">
    <name type="scientific">Mytilinidion resinicola</name>
    <dbReference type="NCBI Taxonomy" id="574789"/>
    <lineage>
        <taxon>Eukaryota</taxon>
        <taxon>Fungi</taxon>
        <taxon>Dikarya</taxon>
        <taxon>Ascomycota</taxon>
        <taxon>Pezizomycotina</taxon>
        <taxon>Dothideomycetes</taxon>
        <taxon>Pleosporomycetidae</taxon>
        <taxon>Mytilinidiales</taxon>
        <taxon>Mytilinidiaceae</taxon>
        <taxon>Mytilinidion</taxon>
    </lineage>
</organism>
<feature type="region of interest" description="Disordered" evidence="1">
    <location>
        <begin position="95"/>
        <end position="123"/>
    </location>
</feature>
<reference evidence="4" key="3">
    <citation type="submission" date="2025-04" db="UniProtKB">
        <authorList>
            <consortium name="RefSeq"/>
        </authorList>
    </citation>
    <scope>IDENTIFICATION</scope>
    <source>
        <strain evidence="4">CBS 304.34</strain>
    </source>
</reference>